<dbReference type="EMBL" id="CADCVO010000189">
    <property type="protein sequence ID" value="CAA9482058.1"/>
    <property type="molecule type" value="Genomic_DNA"/>
</dbReference>
<accession>A0A6J4RUR3</accession>
<feature type="non-terminal residue" evidence="2">
    <location>
        <position position="66"/>
    </location>
</feature>
<organism evidence="2">
    <name type="scientific">uncultured Solirubrobacteraceae bacterium</name>
    <dbReference type="NCBI Taxonomy" id="1162706"/>
    <lineage>
        <taxon>Bacteria</taxon>
        <taxon>Bacillati</taxon>
        <taxon>Actinomycetota</taxon>
        <taxon>Thermoleophilia</taxon>
        <taxon>Solirubrobacterales</taxon>
        <taxon>Solirubrobacteraceae</taxon>
        <taxon>environmental samples</taxon>
    </lineage>
</organism>
<proteinExistence type="predicted"/>
<feature type="region of interest" description="Disordered" evidence="1">
    <location>
        <begin position="1"/>
        <end position="66"/>
    </location>
</feature>
<feature type="compositionally biased region" description="Low complexity" evidence="1">
    <location>
        <begin position="1"/>
        <end position="26"/>
    </location>
</feature>
<evidence type="ECO:0000313" key="2">
    <source>
        <dbReference type="EMBL" id="CAA9482058.1"/>
    </source>
</evidence>
<reference evidence="2" key="1">
    <citation type="submission" date="2020-02" db="EMBL/GenBank/DDBJ databases">
        <authorList>
            <person name="Meier V. D."/>
        </authorList>
    </citation>
    <scope>NUCLEOTIDE SEQUENCE</scope>
    <source>
        <strain evidence="2">AVDCRST_MAG13</strain>
    </source>
</reference>
<dbReference type="AlphaFoldDB" id="A0A6J4RUR3"/>
<gene>
    <name evidence="2" type="ORF">AVDCRST_MAG13-1227</name>
</gene>
<protein>
    <submittedName>
        <fullName evidence="2">Uncharacterized protein</fullName>
    </submittedName>
</protein>
<feature type="non-terminal residue" evidence="2">
    <location>
        <position position="1"/>
    </location>
</feature>
<evidence type="ECO:0000256" key="1">
    <source>
        <dbReference type="SAM" id="MobiDB-lite"/>
    </source>
</evidence>
<name>A0A6J4RUR3_9ACTN</name>
<sequence>CATAGSTSPPARTPSSSSRCTAGAARGARRSSSRRSTPRGIPARSRAPCSASGAAAPWRSTPPAAG</sequence>
<feature type="compositionally biased region" description="Basic residues" evidence="1">
    <location>
        <begin position="27"/>
        <end position="37"/>
    </location>
</feature>